<accession>A0ACD3RPT0</accession>
<dbReference type="EMBL" id="CM011677">
    <property type="protein sequence ID" value="TMS20689.1"/>
    <property type="molecule type" value="Genomic_DNA"/>
</dbReference>
<evidence type="ECO:0000313" key="1">
    <source>
        <dbReference type="EMBL" id="TMS20689.1"/>
    </source>
</evidence>
<sequence>MRSRIALWLASSGQSRRVSSVKRTCAPFASTSTTVTLHTDAIHRGGGQIIPTARRVLYACELTAEPKMMEPVYLVEIQLLWVVSTGVLTRRRGHVFEEISVMGTPMRVTKAYLPVMESFGFTADLRSNTGGQAFPQCVFDHWQILPGDPLDAASKPGIVVTETRKLFPVRADPKINQSRLCVPTNQMTDGVLFLFGQGDHRAIPRTKIMGGIKQEQSDASQQPKPSHSADQPQDEPKKRGWPKGKKRKKVLPNGPKAPVTGYVRFLNERREHMRARYPDLPFPEITKRLGAEWTRLAQNDKQRYLDEAEREKMQYAQELKEYQQTEAFQITTAKIQDKRIKKEDTPSVIISTSSEPSLSKASDLSNRFDIPIFTEEFLDQNKAREAELRRLRKANIEFEEQNAVLQRHIKDMYNAKERLEAELGLDEKRTQALHQHLLAIKHTLVNSLSSVPLPGTGETPSLGNLDSYLSRLNGALEGNPHKHRALLTQLCEVLSHLDSEKL</sequence>
<comment type="caution">
    <text evidence="1">The sequence shown here is derived from an EMBL/GenBank/DDBJ whole genome shotgun (WGS) entry which is preliminary data.</text>
</comment>
<keyword evidence="2" id="KW-1185">Reference proteome</keyword>
<dbReference type="Proteomes" id="UP000793456">
    <property type="component" value="Chromosome IV"/>
</dbReference>
<name>A0ACD3RPT0_LARCR</name>
<organism evidence="1 2">
    <name type="scientific">Larimichthys crocea</name>
    <name type="common">Large yellow croaker</name>
    <name type="synonym">Pseudosciaena crocea</name>
    <dbReference type="NCBI Taxonomy" id="215358"/>
    <lineage>
        <taxon>Eukaryota</taxon>
        <taxon>Metazoa</taxon>
        <taxon>Chordata</taxon>
        <taxon>Craniata</taxon>
        <taxon>Vertebrata</taxon>
        <taxon>Euteleostomi</taxon>
        <taxon>Actinopterygii</taxon>
        <taxon>Neopterygii</taxon>
        <taxon>Teleostei</taxon>
        <taxon>Neoteleostei</taxon>
        <taxon>Acanthomorphata</taxon>
        <taxon>Eupercaria</taxon>
        <taxon>Sciaenidae</taxon>
        <taxon>Larimichthys</taxon>
    </lineage>
</organism>
<reference evidence="1" key="1">
    <citation type="submission" date="2018-11" db="EMBL/GenBank/DDBJ databases">
        <title>The sequence and de novo assembly of Larimichthys crocea genome using PacBio and Hi-C technologies.</title>
        <authorList>
            <person name="Xu P."/>
            <person name="Chen B."/>
            <person name="Zhou Z."/>
            <person name="Ke Q."/>
            <person name="Wu Y."/>
            <person name="Bai H."/>
            <person name="Pu F."/>
        </authorList>
    </citation>
    <scope>NUCLEOTIDE SEQUENCE</scope>
    <source>
        <tissue evidence="1">Muscle</tissue>
    </source>
</reference>
<gene>
    <name evidence="1" type="ORF">E3U43_007182</name>
</gene>
<protein>
    <submittedName>
        <fullName evidence="1">Uncharacterized protein</fullName>
    </submittedName>
</protein>
<evidence type="ECO:0000313" key="2">
    <source>
        <dbReference type="Proteomes" id="UP000793456"/>
    </source>
</evidence>
<proteinExistence type="predicted"/>